<keyword evidence="3" id="KW-0804">Transcription</keyword>
<evidence type="ECO:0000259" key="6">
    <source>
        <dbReference type="PROSITE" id="PS51294"/>
    </source>
</evidence>
<dbReference type="InterPro" id="IPR006447">
    <property type="entry name" value="Myb_dom_plants"/>
</dbReference>
<feature type="compositionally biased region" description="Polar residues" evidence="5">
    <location>
        <begin position="16"/>
        <end position="34"/>
    </location>
</feature>
<evidence type="ECO:0000256" key="4">
    <source>
        <dbReference type="ARBA" id="ARBA00023242"/>
    </source>
</evidence>
<dbReference type="InterPro" id="IPR017930">
    <property type="entry name" value="Myb_dom"/>
</dbReference>
<gene>
    <name evidence="7" type="ORF">L1049_014159</name>
</gene>
<sequence>MFWHTRRRKKKRGGIINTQKTHTPTSSLLGSITDRSSDEEGDDESKTKNSTSSSNSIVEEGEKKASSGGSVRRYIRSKVARLRWTPDLHLRFVQAVERLGGQERATPKLVLQLMNIKGLSIAHVKSHLQMYRSKKTDDQVQDHLVHNLWQHPMLQSIDQRANSNFRYGDTFWIGHGNMNDSMNIRRRAAFHDSSTRNGDLYMNNYSTSSEQNGKRTHDEFQEKFGLLCNLESIHTKTTSMLLQSSSTTQLHGRGEEQMRCFNNSTTLDTNWSIHGEESTTAKRKSPYKDIDLNLSLKMKSRQEGVREIAGDEEVDSNLSLSLSSLSKKENDSTDLNMPSKLSRLKGYKNTKNPSLASTLDLTL</sequence>
<dbReference type="Proteomes" id="UP001415857">
    <property type="component" value="Unassembled WGS sequence"/>
</dbReference>
<dbReference type="InterPro" id="IPR001005">
    <property type="entry name" value="SANT/Myb"/>
</dbReference>
<dbReference type="PANTHER" id="PTHR31314">
    <property type="entry name" value="MYB FAMILY TRANSCRIPTION FACTOR PHL7-LIKE"/>
    <property type="match status" value="1"/>
</dbReference>
<dbReference type="InterPro" id="IPR046955">
    <property type="entry name" value="PHR1-like"/>
</dbReference>
<dbReference type="GO" id="GO:0003677">
    <property type="term" value="F:DNA binding"/>
    <property type="evidence" value="ECO:0007669"/>
    <property type="project" value="InterPro"/>
</dbReference>
<feature type="compositionally biased region" description="Basic residues" evidence="5">
    <location>
        <begin position="1"/>
        <end position="13"/>
    </location>
</feature>
<name>A0AAP0RLL7_LIQFO</name>
<evidence type="ECO:0000313" key="7">
    <source>
        <dbReference type="EMBL" id="KAK9280467.1"/>
    </source>
</evidence>
<dbReference type="Pfam" id="PF00249">
    <property type="entry name" value="Myb_DNA-binding"/>
    <property type="match status" value="1"/>
</dbReference>
<evidence type="ECO:0000256" key="3">
    <source>
        <dbReference type="ARBA" id="ARBA00023163"/>
    </source>
</evidence>
<dbReference type="PANTHER" id="PTHR31314:SF168">
    <property type="entry name" value="MYB-LIKE HTH TRANSCRIPTIONAL REGULATOR FAMILY PROTEIN"/>
    <property type="match status" value="1"/>
</dbReference>
<feature type="region of interest" description="Disordered" evidence="5">
    <location>
        <begin position="1"/>
        <end position="70"/>
    </location>
</feature>
<dbReference type="FunFam" id="1.10.10.60:FF:000002">
    <property type="entry name" value="Myb family transcription factor"/>
    <property type="match status" value="1"/>
</dbReference>
<feature type="domain" description="HTH myb-type" evidence="6">
    <location>
        <begin position="76"/>
        <end position="136"/>
    </location>
</feature>
<dbReference type="InterPro" id="IPR009057">
    <property type="entry name" value="Homeodomain-like_sf"/>
</dbReference>
<feature type="region of interest" description="Disordered" evidence="5">
    <location>
        <begin position="325"/>
        <end position="349"/>
    </location>
</feature>
<dbReference type="GO" id="GO:0003700">
    <property type="term" value="F:DNA-binding transcription factor activity"/>
    <property type="evidence" value="ECO:0007669"/>
    <property type="project" value="InterPro"/>
</dbReference>
<dbReference type="AlphaFoldDB" id="A0AAP0RLL7"/>
<dbReference type="NCBIfam" id="TIGR01557">
    <property type="entry name" value="myb_SHAQKYF"/>
    <property type="match status" value="1"/>
</dbReference>
<proteinExistence type="predicted"/>
<protein>
    <recommendedName>
        <fullName evidence="6">HTH myb-type domain-containing protein</fullName>
    </recommendedName>
</protein>
<organism evidence="7 8">
    <name type="scientific">Liquidambar formosana</name>
    <name type="common">Formosan gum</name>
    <dbReference type="NCBI Taxonomy" id="63359"/>
    <lineage>
        <taxon>Eukaryota</taxon>
        <taxon>Viridiplantae</taxon>
        <taxon>Streptophyta</taxon>
        <taxon>Embryophyta</taxon>
        <taxon>Tracheophyta</taxon>
        <taxon>Spermatophyta</taxon>
        <taxon>Magnoliopsida</taxon>
        <taxon>eudicotyledons</taxon>
        <taxon>Gunneridae</taxon>
        <taxon>Pentapetalae</taxon>
        <taxon>Saxifragales</taxon>
        <taxon>Altingiaceae</taxon>
        <taxon>Liquidambar</taxon>
    </lineage>
</organism>
<evidence type="ECO:0000256" key="2">
    <source>
        <dbReference type="ARBA" id="ARBA00023015"/>
    </source>
</evidence>
<dbReference type="GO" id="GO:0005634">
    <property type="term" value="C:nucleus"/>
    <property type="evidence" value="ECO:0007669"/>
    <property type="project" value="UniProtKB-SubCell"/>
</dbReference>
<dbReference type="EMBL" id="JBBPBK010000008">
    <property type="protein sequence ID" value="KAK9280467.1"/>
    <property type="molecule type" value="Genomic_DNA"/>
</dbReference>
<evidence type="ECO:0000256" key="5">
    <source>
        <dbReference type="SAM" id="MobiDB-lite"/>
    </source>
</evidence>
<reference evidence="7 8" key="1">
    <citation type="journal article" date="2024" name="Plant J.">
        <title>Genome sequences and population genomics reveal climatic adaptation and genomic divergence between two closely related sweetgum species.</title>
        <authorList>
            <person name="Xu W.Q."/>
            <person name="Ren C.Q."/>
            <person name="Zhang X.Y."/>
            <person name="Comes H.P."/>
            <person name="Liu X.H."/>
            <person name="Li Y.G."/>
            <person name="Kettle C.J."/>
            <person name="Jalonen R."/>
            <person name="Gaisberger H."/>
            <person name="Ma Y.Z."/>
            <person name="Qiu Y.X."/>
        </authorList>
    </citation>
    <scope>NUCLEOTIDE SEQUENCE [LARGE SCALE GENOMIC DNA]</scope>
    <source>
        <strain evidence="7">Hangzhou</strain>
    </source>
</reference>
<keyword evidence="8" id="KW-1185">Reference proteome</keyword>
<keyword evidence="2" id="KW-0805">Transcription regulation</keyword>
<comment type="subcellular location">
    <subcellularLocation>
        <location evidence="1">Nucleus</location>
    </subcellularLocation>
</comment>
<dbReference type="PROSITE" id="PS51294">
    <property type="entry name" value="HTH_MYB"/>
    <property type="match status" value="1"/>
</dbReference>
<dbReference type="SUPFAM" id="SSF46689">
    <property type="entry name" value="Homeodomain-like"/>
    <property type="match status" value="1"/>
</dbReference>
<dbReference type="Gene3D" id="1.10.10.60">
    <property type="entry name" value="Homeodomain-like"/>
    <property type="match status" value="1"/>
</dbReference>
<keyword evidence="4" id="KW-0539">Nucleus</keyword>
<evidence type="ECO:0000313" key="8">
    <source>
        <dbReference type="Proteomes" id="UP001415857"/>
    </source>
</evidence>
<accession>A0AAP0RLL7</accession>
<comment type="caution">
    <text evidence="7">The sequence shown here is derived from an EMBL/GenBank/DDBJ whole genome shotgun (WGS) entry which is preliminary data.</text>
</comment>
<evidence type="ECO:0000256" key="1">
    <source>
        <dbReference type="ARBA" id="ARBA00004123"/>
    </source>
</evidence>